<dbReference type="PANTHER" id="PTHR46641">
    <property type="entry name" value="FMRFAMIDE RECEPTOR-RELATED"/>
    <property type="match status" value="1"/>
</dbReference>
<dbReference type="EMBL" id="NEDP02001728">
    <property type="protein sequence ID" value="OWF52614.1"/>
    <property type="molecule type" value="Genomic_DNA"/>
</dbReference>
<evidence type="ECO:0000256" key="5">
    <source>
        <dbReference type="SAM" id="Phobius"/>
    </source>
</evidence>
<comment type="subcellular location">
    <subcellularLocation>
        <location evidence="1">Membrane</location>
    </subcellularLocation>
</comment>
<evidence type="ECO:0000256" key="2">
    <source>
        <dbReference type="ARBA" id="ARBA00022692"/>
    </source>
</evidence>
<keyword evidence="7" id="KW-0675">Receptor</keyword>
<dbReference type="SUPFAM" id="SSF81321">
    <property type="entry name" value="Family A G protein-coupled receptor-like"/>
    <property type="match status" value="1"/>
</dbReference>
<dbReference type="Gene3D" id="1.20.1070.10">
    <property type="entry name" value="Rhodopsin 7-helix transmembrane proteins"/>
    <property type="match status" value="1"/>
</dbReference>
<dbReference type="InterPro" id="IPR017452">
    <property type="entry name" value="GPCR_Rhodpsn_7TM"/>
</dbReference>
<dbReference type="Proteomes" id="UP000242188">
    <property type="component" value="Unassembled WGS sequence"/>
</dbReference>
<keyword evidence="3 5" id="KW-1133">Transmembrane helix</keyword>
<dbReference type="GO" id="GO:0004930">
    <property type="term" value="F:G protein-coupled receptor activity"/>
    <property type="evidence" value="ECO:0007669"/>
    <property type="project" value="InterPro"/>
</dbReference>
<evidence type="ECO:0000256" key="3">
    <source>
        <dbReference type="ARBA" id="ARBA00022989"/>
    </source>
</evidence>
<dbReference type="GO" id="GO:0016020">
    <property type="term" value="C:membrane"/>
    <property type="evidence" value="ECO:0007669"/>
    <property type="project" value="UniProtKB-SubCell"/>
</dbReference>
<evidence type="ECO:0000256" key="1">
    <source>
        <dbReference type="ARBA" id="ARBA00004370"/>
    </source>
</evidence>
<feature type="transmembrane region" description="Helical" evidence="5">
    <location>
        <begin position="157"/>
        <end position="176"/>
    </location>
</feature>
<keyword evidence="8" id="KW-1185">Reference proteome</keyword>
<feature type="transmembrane region" description="Helical" evidence="5">
    <location>
        <begin position="343"/>
        <end position="366"/>
    </location>
</feature>
<feature type="domain" description="G-protein coupled receptors family 1 profile" evidence="6">
    <location>
        <begin position="92"/>
        <end position="363"/>
    </location>
</feature>
<feature type="transmembrane region" description="Helical" evidence="5">
    <location>
        <begin position="197"/>
        <end position="215"/>
    </location>
</feature>
<feature type="transmembrane region" description="Helical" evidence="5">
    <location>
        <begin position="304"/>
        <end position="323"/>
    </location>
</feature>
<reference evidence="7 8" key="1">
    <citation type="journal article" date="2017" name="Nat. Ecol. Evol.">
        <title>Scallop genome provides insights into evolution of bilaterian karyotype and development.</title>
        <authorList>
            <person name="Wang S."/>
            <person name="Zhang J."/>
            <person name="Jiao W."/>
            <person name="Li J."/>
            <person name="Xun X."/>
            <person name="Sun Y."/>
            <person name="Guo X."/>
            <person name="Huan P."/>
            <person name="Dong B."/>
            <person name="Zhang L."/>
            <person name="Hu X."/>
            <person name="Sun X."/>
            <person name="Wang J."/>
            <person name="Zhao C."/>
            <person name="Wang Y."/>
            <person name="Wang D."/>
            <person name="Huang X."/>
            <person name="Wang R."/>
            <person name="Lv J."/>
            <person name="Li Y."/>
            <person name="Zhang Z."/>
            <person name="Liu B."/>
            <person name="Lu W."/>
            <person name="Hui Y."/>
            <person name="Liang J."/>
            <person name="Zhou Z."/>
            <person name="Hou R."/>
            <person name="Li X."/>
            <person name="Liu Y."/>
            <person name="Li H."/>
            <person name="Ning X."/>
            <person name="Lin Y."/>
            <person name="Zhao L."/>
            <person name="Xing Q."/>
            <person name="Dou J."/>
            <person name="Li Y."/>
            <person name="Mao J."/>
            <person name="Guo H."/>
            <person name="Dou H."/>
            <person name="Li T."/>
            <person name="Mu C."/>
            <person name="Jiang W."/>
            <person name="Fu Q."/>
            <person name="Fu X."/>
            <person name="Miao Y."/>
            <person name="Liu J."/>
            <person name="Yu Q."/>
            <person name="Li R."/>
            <person name="Liao H."/>
            <person name="Li X."/>
            <person name="Kong Y."/>
            <person name="Jiang Z."/>
            <person name="Chourrout D."/>
            <person name="Li R."/>
            <person name="Bao Z."/>
        </authorList>
    </citation>
    <scope>NUCLEOTIDE SEQUENCE [LARGE SCALE GENOMIC DNA]</scope>
    <source>
        <strain evidence="7 8">PY_sf001</strain>
    </source>
</reference>
<dbReference type="OrthoDB" id="10011262at2759"/>
<comment type="caution">
    <text evidence="7">The sequence shown here is derived from an EMBL/GenBank/DDBJ whole genome shotgun (WGS) entry which is preliminary data.</text>
</comment>
<keyword evidence="4 5" id="KW-0472">Membrane</keyword>
<evidence type="ECO:0000256" key="4">
    <source>
        <dbReference type="ARBA" id="ARBA00023136"/>
    </source>
</evidence>
<proteinExistence type="predicted"/>
<feature type="transmembrane region" description="Helical" evidence="5">
    <location>
        <begin position="73"/>
        <end position="101"/>
    </location>
</feature>
<feature type="transmembrane region" description="Helical" evidence="5">
    <location>
        <begin position="257"/>
        <end position="284"/>
    </location>
</feature>
<dbReference type="AlphaFoldDB" id="A0A210QV48"/>
<accession>A0A210QV48</accession>
<dbReference type="PROSITE" id="PS50262">
    <property type="entry name" value="G_PROTEIN_RECEP_F1_2"/>
    <property type="match status" value="1"/>
</dbReference>
<feature type="transmembrane region" description="Helical" evidence="5">
    <location>
        <begin position="113"/>
        <end position="137"/>
    </location>
</feature>
<gene>
    <name evidence="7" type="ORF">KP79_PYT04079</name>
</gene>
<evidence type="ECO:0000313" key="8">
    <source>
        <dbReference type="Proteomes" id="UP000242188"/>
    </source>
</evidence>
<name>A0A210QV48_MIZYE</name>
<dbReference type="CDD" id="cd14978">
    <property type="entry name" value="7tmA_FMRFamide_R-like"/>
    <property type="match status" value="1"/>
</dbReference>
<dbReference type="Pfam" id="PF00001">
    <property type="entry name" value="7tm_1"/>
    <property type="match status" value="1"/>
</dbReference>
<organism evidence="7 8">
    <name type="scientific">Mizuhopecten yessoensis</name>
    <name type="common">Japanese scallop</name>
    <name type="synonym">Patinopecten yessoensis</name>
    <dbReference type="NCBI Taxonomy" id="6573"/>
    <lineage>
        <taxon>Eukaryota</taxon>
        <taxon>Metazoa</taxon>
        <taxon>Spiralia</taxon>
        <taxon>Lophotrochozoa</taxon>
        <taxon>Mollusca</taxon>
        <taxon>Bivalvia</taxon>
        <taxon>Autobranchia</taxon>
        <taxon>Pteriomorphia</taxon>
        <taxon>Pectinida</taxon>
        <taxon>Pectinoidea</taxon>
        <taxon>Pectinidae</taxon>
        <taxon>Mizuhopecten</taxon>
    </lineage>
</organism>
<dbReference type="InterPro" id="IPR052954">
    <property type="entry name" value="GPCR-Ligand_Int"/>
</dbReference>
<dbReference type="PRINTS" id="PR00237">
    <property type="entry name" value="GPCRRHODOPSN"/>
</dbReference>
<evidence type="ECO:0000259" key="6">
    <source>
        <dbReference type="PROSITE" id="PS50262"/>
    </source>
</evidence>
<dbReference type="PANTHER" id="PTHR46641:SF2">
    <property type="entry name" value="FMRFAMIDE RECEPTOR"/>
    <property type="match status" value="1"/>
</dbReference>
<evidence type="ECO:0000313" key="7">
    <source>
        <dbReference type="EMBL" id="OWF52614.1"/>
    </source>
</evidence>
<protein>
    <submittedName>
        <fullName evidence="7">FMRFamide receptor</fullName>
    </submittedName>
</protein>
<sequence>MLSGTCKSSSNSKPDLNSFGTRHSGAEHCIFSLIITSCSHVTMNHRVNISEYLLVNNSDIDGSLGRPSSDDGIIFILYGVIVPFVVAFGYVGNVMTAVVLWKKSMAPITNLYLQALVLSDIAFITCAFMALSVPILIAEFVDPDIGLNVFNTLGYITINYLLMMTQLCNEYILVLVSIDRYLSVCHPQTHSQVYSRVRVLASIVAVLSFSAIYNIPRIVAMKIEESMCFNASSTVTCYSVYLTEIGESFLYQKVYVIWIYAVINFVVPLLALIILNVLIARELVRKRLKRRRLGLRVSSAKDNVTIVLILIMAIFTLIQTLGLVNQVNHLYMFEEDYEYKRTYLVDTVNVLYVLNSSINFIIYIVVGKTFRANFSKLICHCFGVCCLNKAKENT</sequence>
<dbReference type="InterPro" id="IPR000276">
    <property type="entry name" value="GPCR_Rhodpsn"/>
</dbReference>
<keyword evidence="2 5" id="KW-0812">Transmembrane</keyword>